<accession>A0ACC2X9Z8</accession>
<name>A0ACC2X9Z8_9TREE</name>
<organism evidence="1 2">
    <name type="scientific">Naganishia vaughanmartiniae</name>
    <dbReference type="NCBI Taxonomy" id="1424756"/>
    <lineage>
        <taxon>Eukaryota</taxon>
        <taxon>Fungi</taxon>
        <taxon>Dikarya</taxon>
        <taxon>Basidiomycota</taxon>
        <taxon>Agaricomycotina</taxon>
        <taxon>Tremellomycetes</taxon>
        <taxon>Filobasidiales</taxon>
        <taxon>Filobasidiaceae</taxon>
        <taxon>Naganishia</taxon>
    </lineage>
</organism>
<proteinExistence type="predicted"/>
<evidence type="ECO:0000313" key="1">
    <source>
        <dbReference type="EMBL" id="KAJ9120226.1"/>
    </source>
</evidence>
<evidence type="ECO:0000313" key="2">
    <source>
        <dbReference type="Proteomes" id="UP001243375"/>
    </source>
</evidence>
<sequence length="160" mass="17496">MVTTSTYTMSDPFFARENKRKRPGQASTSYEKPYRPAVYGKGQKSGANVDGKRRNGGGAAASKRGAATTRQDEDLASDHEDANDRNGGSGDVDDIDFMADRMSTYQAEYDSAEEEDRSRNETAAAKRLRLAKGYLDKVRSEVQGGSFTENTVQALDGCRC</sequence>
<dbReference type="Proteomes" id="UP001243375">
    <property type="component" value="Unassembled WGS sequence"/>
</dbReference>
<reference evidence="1" key="1">
    <citation type="submission" date="2023-04" db="EMBL/GenBank/DDBJ databases">
        <title>Draft Genome sequencing of Naganishia species isolated from polar environments using Oxford Nanopore Technology.</title>
        <authorList>
            <person name="Leo P."/>
            <person name="Venkateswaran K."/>
        </authorList>
    </citation>
    <scope>NUCLEOTIDE SEQUENCE</scope>
    <source>
        <strain evidence="1">MNA-CCFEE 5425</strain>
    </source>
</reference>
<gene>
    <name evidence="1" type="ORF">QFC22_003126</name>
</gene>
<keyword evidence="2" id="KW-1185">Reference proteome</keyword>
<protein>
    <submittedName>
        <fullName evidence="1">Uncharacterized protein</fullName>
    </submittedName>
</protein>
<dbReference type="EMBL" id="JASBWU010000007">
    <property type="protein sequence ID" value="KAJ9120226.1"/>
    <property type="molecule type" value="Genomic_DNA"/>
</dbReference>
<comment type="caution">
    <text evidence="1">The sequence shown here is derived from an EMBL/GenBank/DDBJ whole genome shotgun (WGS) entry which is preliminary data.</text>
</comment>